<organism evidence="1 2">
    <name type="scientific">Strongylus vulgaris</name>
    <name type="common">Blood worm</name>
    <dbReference type="NCBI Taxonomy" id="40348"/>
    <lineage>
        <taxon>Eukaryota</taxon>
        <taxon>Metazoa</taxon>
        <taxon>Ecdysozoa</taxon>
        <taxon>Nematoda</taxon>
        <taxon>Chromadorea</taxon>
        <taxon>Rhabditida</taxon>
        <taxon>Rhabditina</taxon>
        <taxon>Rhabditomorpha</taxon>
        <taxon>Strongyloidea</taxon>
        <taxon>Strongylidae</taxon>
        <taxon>Strongylus</taxon>
    </lineage>
</organism>
<gene>
    <name evidence="1" type="ORF">SVUK_LOCUS21036</name>
</gene>
<protein>
    <submittedName>
        <fullName evidence="1">Uncharacterized protein</fullName>
    </submittedName>
</protein>
<accession>A0A3P7M435</accession>
<proteinExistence type="predicted"/>
<sequence>MQRGDAISWWVIGNRNFGFGLFRAQDENESDFEIMDQIVPTFPWMPGPTVTPLDESIKITEVLQTLAKSFALYLSLMFVSRMASIRSGLATSDHGGQR</sequence>
<dbReference type="EMBL" id="UYYB01149310">
    <property type="protein sequence ID" value="VDM86038.1"/>
    <property type="molecule type" value="Genomic_DNA"/>
</dbReference>
<dbReference type="AlphaFoldDB" id="A0A3P7M435"/>
<name>A0A3P7M435_STRVU</name>
<dbReference type="Proteomes" id="UP000270094">
    <property type="component" value="Unassembled WGS sequence"/>
</dbReference>
<dbReference type="OrthoDB" id="1434354at2759"/>
<reference evidence="1 2" key="1">
    <citation type="submission" date="2018-11" db="EMBL/GenBank/DDBJ databases">
        <authorList>
            <consortium name="Pathogen Informatics"/>
        </authorList>
    </citation>
    <scope>NUCLEOTIDE SEQUENCE [LARGE SCALE GENOMIC DNA]</scope>
</reference>
<keyword evidence="2" id="KW-1185">Reference proteome</keyword>
<evidence type="ECO:0000313" key="1">
    <source>
        <dbReference type="EMBL" id="VDM86038.1"/>
    </source>
</evidence>
<evidence type="ECO:0000313" key="2">
    <source>
        <dbReference type="Proteomes" id="UP000270094"/>
    </source>
</evidence>